<keyword evidence="3 4" id="KW-0443">Lipid metabolism</keyword>
<sequence length="517" mass="59466">MNEVHENLKLDDKSNSKNNGDSQIRKFYAGKVILLTGFTGFLGTIILEKLLRTCTEIDKIYIMIREKKGVKVDERIKKYFENPIFNTLRNVNPHFMQKIVPFYGDLMESDLGISKEDRRCLAENVNIIIHNASSVYFHAKPSDILRSNVIGTQKMLELGLECSRLEAFVYVSTAYSHHYNQQIEETFYPPPVDLKVIKDMIQADEENAAGLSQQVINEIVGKWSNTYAFSKASTEGLVEAFSRKTSLPCIVYRPSIITLTNEEPVPAWVGNKNGPIQLLTSTTLGFMHVLPASKDVTVDVIPVDLTTNGLLALIWDYVVHRQSNEPQVYNYGSSDWNPYTYGLGYKAFRIAWEEQPSMKMVWYPFTIFVSNFYAFLCLHTLFHILPAVLVDLILVIQGKKPLAVKMLLLLGKNYDALFRFINGNWVIKADKLKGVLNYMNAADLKEFPFDLKAVDWYRLSLLSMLPIREILHDPLETIPAAKRKYQRLRLLHYTVCGLFIFFMLFFVYRIGYIIFSY</sequence>
<feature type="transmembrane region" description="Helical" evidence="4">
    <location>
        <begin position="490"/>
        <end position="515"/>
    </location>
</feature>
<dbReference type="PANTHER" id="PTHR11011">
    <property type="entry name" value="MALE STERILITY PROTEIN 2-RELATED"/>
    <property type="match status" value="1"/>
</dbReference>
<proteinExistence type="inferred from homology"/>
<comment type="caution">
    <text evidence="7">The sequence shown here is derived from an EMBL/GenBank/DDBJ whole genome shotgun (WGS) entry which is preliminary data.</text>
</comment>
<keyword evidence="2 4" id="KW-0444">Lipid biosynthesis</keyword>
<dbReference type="InterPro" id="IPR026055">
    <property type="entry name" value="FAR"/>
</dbReference>
<dbReference type="SUPFAM" id="SSF51735">
    <property type="entry name" value="NAD(P)-binding Rossmann-fold domains"/>
    <property type="match status" value="1"/>
</dbReference>
<reference evidence="7 8" key="1">
    <citation type="submission" date="2024-08" db="EMBL/GenBank/DDBJ databases">
        <authorList>
            <person name="Will J Nash"/>
            <person name="Angela Man"/>
            <person name="Seanna McTaggart"/>
            <person name="Kendall Baker"/>
            <person name="Tom Barker"/>
            <person name="Leah Catchpole"/>
            <person name="Alex Durrant"/>
            <person name="Karim Gharbi"/>
            <person name="Naomi Irish"/>
            <person name="Gemy Kaithakottil"/>
            <person name="Debby Ku"/>
            <person name="Aaliyah Providence"/>
            <person name="Felix Shaw"/>
            <person name="David Swarbreck"/>
            <person name="Chris Watkins"/>
            <person name="Ann M. McCartney"/>
            <person name="Giulio Formenti"/>
            <person name="Alice Mouton"/>
            <person name="Noel Vella"/>
            <person name="Bjorn M von Reumont"/>
            <person name="Adriana Vella"/>
            <person name="Wilfried Haerty"/>
        </authorList>
    </citation>
    <scope>NUCLEOTIDE SEQUENCE [LARGE SCALE GENOMIC DNA]</scope>
</reference>
<dbReference type="InterPro" id="IPR036291">
    <property type="entry name" value="NAD(P)-bd_dom_sf"/>
</dbReference>
<dbReference type="InterPro" id="IPR033640">
    <property type="entry name" value="FAR_C"/>
</dbReference>
<keyword evidence="4" id="KW-0560">Oxidoreductase</keyword>
<evidence type="ECO:0000256" key="3">
    <source>
        <dbReference type="ARBA" id="ARBA00023098"/>
    </source>
</evidence>
<evidence type="ECO:0000313" key="7">
    <source>
        <dbReference type="EMBL" id="CAL7948512.1"/>
    </source>
</evidence>
<keyword evidence="4" id="KW-0521">NADP</keyword>
<feature type="transmembrane region" description="Helical" evidence="4">
    <location>
        <begin position="27"/>
        <end position="47"/>
    </location>
</feature>
<comment type="catalytic activity">
    <reaction evidence="4">
        <text>a long-chain fatty acyl-CoA + 2 NADPH + 2 H(+) = a long-chain primary fatty alcohol + 2 NADP(+) + CoA</text>
        <dbReference type="Rhea" id="RHEA:52716"/>
        <dbReference type="ChEBI" id="CHEBI:15378"/>
        <dbReference type="ChEBI" id="CHEBI:57287"/>
        <dbReference type="ChEBI" id="CHEBI:57783"/>
        <dbReference type="ChEBI" id="CHEBI:58349"/>
        <dbReference type="ChEBI" id="CHEBI:77396"/>
        <dbReference type="ChEBI" id="CHEBI:83139"/>
        <dbReference type="EC" id="1.2.1.84"/>
    </reaction>
</comment>
<dbReference type="Pfam" id="PF07993">
    <property type="entry name" value="NAD_binding_4"/>
    <property type="match status" value="1"/>
</dbReference>
<keyword evidence="4" id="KW-1133">Transmembrane helix</keyword>
<evidence type="ECO:0000259" key="6">
    <source>
        <dbReference type="Pfam" id="PF07993"/>
    </source>
</evidence>
<evidence type="ECO:0000256" key="4">
    <source>
        <dbReference type="RuleBase" id="RU363097"/>
    </source>
</evidence>
<dbReference type="PANTHER" id="PTHR11011:SF60">
    <property type="entry name" value="FATTY ACYL-COA REDUCTASE-RELATED"/>
    <property type="match status" value="1"/>
</dbReference>
<feature type="transmembrane region" description="Helical" evidence="4">
    <location>
        <begin position="372"/>
        <end position="396"/>
    </location>
</feature>
<accession>A0ABP1P7A9</accession>
<feature type="domain" description="Fatty acyl-CoA reductase C-terminal" evidence="5">
    <location>
        <begin position="382"/>
        <end position="457"/>
    </location>
</feature>
<keyword evidence="4" id="KW-0472">Membrane</keyword>
<evidence type="ECO:0000259" key="5">
    <source>
        <dbReference type="Pfam" id="PF03015"/>
    </source>
</evidence>
<name>A0ABP1P7A9_XYLVO</name>
<evidence type="ECO:0000256" key="1">
    <source>
        <dbReference type="ARBA" id="ARBA00005928"/>
    </source>
</evidence>
<organism evidence="7 8">
    <name type="scientific">Xylocopa violacea</name>
    <name type="common">Violet carpenter bee</name>
    <name type="synonym">Apis violacea</name>
    <dbReference type="NCBI Taxonomy" id="135666"/>
    <lineage>
        <taxon>Eukaryota</taxon>
        <taxon>Metazoa</taxon>
        <taxon>Ecdysozoa</taxon>
        <taxon>Arthropoda</taxon>
        <taxon>Hexapoda</taxon>
        <taxon>Insecta</taxon>
        <taxon>Pterygota</taxon>
        <taxon>Neoptera</taxon>
        <taxon>Endopterygota</taxon>
        <taxon>Hymenoptera</taxon>
        <taxon>Apocrita</taxon>
        <taxon>Aculeata</taxon>
        <taxon>Apoidea</taxon>
        <taxon>Anthophila</taxon>
        <taxon>Apidae</taxon>
        <taxon>Xylocopa</taxon>
        <taxon>Xylocopa</taxon>
    </lineage>
</organism>
<dbReference type="Proteomes" id="UP001642520">
    <property type="component" value="Unassembled WGS sequence"/>
</dbReference>
<evidence type="ECO:0000256" key="2">
    <source>
        <dbReference type="ARBA" id="ARBA00022516"/>
    </source>
</evidence>
<dbReference type="CDD" id="cd09071">
    <property type="entry name" value="FAR_C"/>
    <property type="match status" value="1"/>
</dbReference>
<dbReference type="CDD" id="cd05236">
    <property type="entry name" value="FAR-N_SDR_e"/>
    <property type="match status" value="1"/>
</dbReference>
<dbReference type="EC" id="1.2.1.84" evidence="4"/>
<protein>
    <recommendedName>
        <fullName evidence="4">Fatty acyl-CoA reductase</fullName>
        <ecNumber evidence="4">1.2.1.84</ecNumber>
    </recommendedName>
</protein>
<keyword evidence="8" id="KW-1185">Reference proteome</keyword>
<dbReference type="Gene3D" id="3.40.50.720">
    <property type="entry name" value="NAD(P)-binding Rossmann-like Domain"/>
    <property type="match status" value="1"/>
</dbReference>
<keyword evidence="4" id="KW-0812">Transmembrane</keyword>
<feature type="domain" description="Thioester reductase (TE)" evidence="6">
    <location>
        <begin position="35"/>
        <end position="308"/>
    </location>
</feature>
<comment type="similarity">
    <text evidence="1 4">Belongs to the fatty acyl-CoA reductase family.</text>
</comment>
<gene>
    <name evidence="7" type="ORF">XYLVIOL_LOCUS8916</name>
</gene>
<evidence type="ECO:0000313" key="8">
    <source>
        <dbReference type="Proteomes" id="UP001642520"/>
    </source>
</evidence>
<dbReference type="InterPro" id="IPR013120">
    <property type="entry name" value="FAR_NAD-bd"/>
</dbReference>
<dbReference type="Pfam" id="PF03015">
    <property type="entry name" value="Sterile"/>
    <property type="match status" value="1"/>
</dbReference>
<comment type="function">
    <text evidence="4">Catalyzes the reduction of fatty acyl-CoA to fatty alcohols.</text>
</comment>
<dbReference type="EMBL" id="CAXAJV020001299">
    <property type="protein sequence ID" value="CAL7948512.1"/>
    <property type="molecule type" value="Genomic_DNA"/>
</dbReference>